<dbReference type="OrthoDB" id="4571298at2"/>
<organism evidence="2 3">
    <name type="scientific">Pseudomonas fluorescens</name>
    <dbReference type="NCBI Taxonomy" id="294"/>
    <lineage>
        <taxon>Bacteria</taxon>
        <taxon>Pseudomonadati</taxon>
        <taxon>Pseudomonadota</taxon>
        <taxon>Gammaproteobacteria</taxon>
        <taxon>Pseudomonadales</taxon>
        <taxon>Pseudomonadaceae</taxon>
        <taxon>Pseudomonas</taxon>
    </lineage>
</organism>
<evidence type="ECO:0000313" key="3">
    <source>
        <dbReference type="Proteomes" id="UP000381378"/>
    </source>
</evidence>
<dbReference type="Pfam" id="PF13577">
    <property type="entry name" value="SnoaL_4"/>
    <property type="match status" value="1"/>
</dbReference>
<dbReference type="Proteomes" id="UP000381378">
    <property type="component" value="Unassembled WGS sequence"/>
</dbReference>
<evidence type="ECO:0000313" key="2">
    <source>
        <dbReference type="EMBL" id="VVP80969.1"/>
    </source>
</evidence>
<dbReference type="EMBL" id="CABVJF010000002">
    <property type="protein sequence ID" value="VVP80969.1"/>
    <property type="molecule type" value="Genomic_DNA"/>
</dbReference>
<accession>A0A5E7S3U2</accession>
<protein>
    <recommendedName>
        <fullName evidence="1">SnoaL-like domain-containing protein</fullName>
    </recommendedName>
</protein>
<dbReference type="SUPFAM" id="SSF54427">
    <property type="entry name" value="NTF2-like"/>
    <property type="match status" value="1"/>
</dbReference>
<dbReference type="InterPro" id="IPR032710">
    <property type="entry name" value="NTF2-like_dom_sf"/>
</dbReference>
<name>A0A5E7S3U2_PSEFL</name>
<dbReference type="InterPro" id="IPR037401">
    <property type="entry name" value="SnoaL-like"/>
</dbReference>
<evidence type="ECO:0000259" key="1">
    <source>
        <dbReference type="Pfam" id="PF13577"/>
    </source>
</evidence>
<gene>
    <name evidence="2" type="ORF">PS928_00728</name>
</gene>
<dbReference type="AlphaFoldDB" id="A0A5E7S3U2"/>
<dbReference type="RefSeq" id="WP_150785682.1">
    <property type="nucleotide sequence ID" value="NZ_CABVJF010000002.1"/>
</dbReference>
<reference evidence="2 3" key="1">
    <citation type="submission" date="2019-09" db="EMBL/GenBank/DDBJ databases">
        <authorList>
            <person name="Chandra G."/>
            <person name="Truman W A."/>
        </authorList>
    </citation>
    <scope>NUCLEOTIDE SEQUENCE [LARGE SCALE GENOMIC DNA]</scope>
    <source>
        <strain evidence="2">PS928</strain>
    </source>
</reference>
<sequence length="177" mass="19825">MAPIDQLETRLRKLEDVEAIRRLKARYLACCDLKDPQGMRDCFASGLVRIDYGEIGVFENRDQIAVIFEQLGCHPHIVEMHHGVNPQIDVLDETQARGTWGLHYQMINTCSCVITQLGAHYEDEYRKIDGHWKISATRCVVTSTLVASYEETVPGVRFAGVQASGAQTMATALDVKS</sequence>
<proteinExistence type="predicted"/>
<feature type="domain" description="SnoaL-like" evidence="1">
    <location>
        <begin position="12"/>
        <end position="137"/>
    </location>
</feature>
<dbReference type="Gene3D" id="3.10.450.50">
    <property type="match status" value="1"/>
</dbReference>